<dbReference type="AlphaFoldDB" id="A0A857CB10"/>
<gene>
    <name evidence="3" type="ORF">GH266_17095</name>
</gene>
<feature type="compositionally biased region" description="Low complexity" evidence="1">
    <location>
        <begin position="279"/>
        <end position="300"/>
    </location>
</feature>
<feature type="transmembrane region" description="Helical" evidence="2">
    <location>
        <begin position="146"/>
        <end position="166"/>
    </location>
</feature>
<dbReference type="KEGG" id="siw:GH266_17095"/>
<accession>A0A857CB10</accession>
<feature type="compositionally biased region" description="Polar residues" evidence="1">
    <location>
        <begin position="1"/>
        <end position="11"/>
    </location>
</feature>
<keyword evidence="2" id="KW-0472">Membrane</keyword>
<dbReference type="Pfam" id="PF09955">
    <property type="entry name" value="DUF2189"/>
    <property type="match status" value="1"/>
</dbReference>
<sequence>MTGEHGSSASEGQPVRRPDPTRVNAIGFDAIVDALGAGMRDFRKAPRFGLFFGAVYALGGILVLLTASALHMSYLSYPLAIGFGLIGPFIAVGLYEVSRRLETGEPLDWPGVLGVVWAQRKREIAWMAFVVLFVQIMWMYQVRLLLALFLGFKSFSSFGAFVEVVVTTPEGLMFLVIGNAIGAVLSVILFSLTVVSFPMLLDRDVDFITAMITSVRAVVTSPKPMIGWALVVTATLIVSMLPLFAGLLVALPVLGHTTWHLYRKLVPPAPQEDEAGLQSPETTSPTASSSSSAPAASPAR</sequence>
<feature type="transmembrane region" description="Helical" evidence="2">
    <location>
        <begin position="124"/>
        <end position="140"/>
    </location>
</feature>
<feature type="transmembrane region" description="Helical" evidence="2">
    <location>
        <begin position="75"/>
        <end position="95"/>
    </location>
</feature>
<reference evidence="3 4" key="1">
    <citation type="submission" date="2019-12" db="EMBL/GenBank/DDBJ databases">
        <title>The genome of Stappia indica PHM037.</title>
        <authorList>
            <person name="Kacar D."/>
            <person name="Galan B."/>
            <person name="Canedo L."/>
            <person name="Rodriguez P."/>
            <person name="de la Calle F."/>
            <person name="Garcia J.L."/>
        </authorList>
    </citation>
    <scope>NUCLEOTIDE SEQUENCE [LARGE SCALE GENOMIC DNA]</scope>
    <source>
        <strain evidence="3 4">PHM037</strain>
    </source>
</reference>
<dbReference type="OrthoDB" id="9809543at2"/>
<keyword evidence="2" id="KW-0812">Transmembrane</keyword>
<keyword evidence="2" id="KW-1133">Transmembrane helix</keyword>
<dbReference type="RefSeq" id="WP_158194903.1">
    <property type="nucleotide sequence ID" value="NZ_CP046908.1"/>
</dbReference>
<feature type="region of interest" description="Disordered" evidence="1">
    <location>
        <begin position="1"/>
        <end position="21"/>
    </location>
</feature>
<dbReference type="Proteomes" id="UP000435648">
    <property type="component" value="Chromosome"/>
</dbReference>
<feature type="transmembrane region" description="Helical" evidence="2">
    <location>
        <begin position="173"/>
        <end position="197"/>
    </location>
</feature>
<evidence type="ECO:0000256" key="2">
    <source>
        <dbReference type="SAM" id="Phobius"/>
    </source>
</evidence>
<organism evidence="3 4">
    <name type="scientific">Stappia indica</name>
    <dbReference type="NCBI Taxonomy" id="538381"/>
    <lineage>
        <taxon>Bacteria</taxon>
        <taxon>Pseudomonadati</taxon>
        <taxon>Pseudomonadota</taxon>
        <taxon>Alphaproteobacteria</taxon>
        <taxon>Hyphomicrobiales</taxon>
        <taxon>Stappiaceae</taxon>
        <taxon>Stappia</taxon>
    </lineage>
</organism>
<dbReference type="EMBL" id="CP046908">
    <property type="protein sequence ID" value="QGZ36055.1"/>
    <property type="molecule type" value="Genomic_DNA"/>
</dbReference>
<evidence type="ECO:0000256" key="1">
    <source>
        <dbReference type="SAM" id="MobiDB-lite"/>
    </source>
</evidence>
<dbReference type="InterPro" id="IPR018692">
    <property type="entry name" value="DUF2189"/>
</dbReference>
<feature type="region of interest" description="Disordered" evidence="1">
    <location>
        <begin position="270"/>
        <end position="300"/>
    </location>
</feature>
<proteinExistence type="predicted"/>
<protein>
    <submittedName>
        <fullName evidence="3">DUF2189 domain-containing protein</fullName>
    </submittedName>
</protein>
<name>A0A857CB10_9HYPH</name>
<feature type="transmembrane region" description="Helical" evidence="2">
    <location>
        <begin position="48"/>
        <end position="69"/>
    </location>
</feature>
<feature type="transmembrane region" description="Helical" evidence="2">
    <location>
        <begin position="226"/>
        <end position="254"/>
    </location>
</feature>
<evidence type="ECO:0000313" key="3">
    <source>
        <dbReference type="EMBL" id="QGZ36055.1"/>
    </source>
</evidence>
<evidence type="ECO:0000313" key="4">
    <source>
        <dbReference type="Proteomes" id="UP000435648"/>
    </source>
</evidence>